<dbReference type="InterPro" id="IPR023214">
    <property type="entry name" value="HAD_sf"/>
</dbReference>
<accession>A0A840VAX5</accession>
<dbReference type="NCBIfam" id="TIGR01484">
    <property type="entry name" value="HAD-SF-IIB"/>
    <property type="match status" value="1"/>
</dbReference>
<keyword evidence="4" id="KW-1185">Reference proteome</keyword>
<name>A0A840VAX5_9BACT</name>
<dbReference type="Gene3D" id="3.90.1070.10">
    <property type="match status" value="1"/>
</dbReference>
<evidence type="ECO:0000313" key="4">
    <source>
        <dbReference type="Proteomes" id="UP000557717"/>
    </source>
</evidence>
<dbReference type="InterPro" id="IPR006380">
    <property type="entry name" value="SPP-like_dom"/>
</dbReference>
<gene>
    <name evidence="3" type="ORF">HNR46_002077</name>
</gene>
<dbReference type="SUPFAM" id="SSF56784">
    <property type="entry name" value="HAD-like"/>
    <property type="match status" value="1"/>
</dbReference>
<proteinExistence type="predicted"/>
<organism evidence="3 4">
    <name type="scientific">Haloferula luteola</name>
    <dbReference type="NCBI Taxonomy" id="595692"/>
    <lineage>
        <taxon>Bacteria</taxon>
        <taxon>Pseudomonadati</taxon>
        <taxon>Verrucomicrobiota</taxon>
        <taxon>Verrucomicrobiia</taxon>
        <taxon>Verrucomicrobiales</taxon>
        <taxon>Verrucomicrobiaceae</taxon>
        <taxon>Haloferula</taxon>
    </lineage>
</organism>
<feature type="domain" description="Sucrose phosphatase-like" evidence="2">
    <location>
        <begin position="8"/>
        <end position="245"/>
    </location>
</feature>
<reference evidence="3 4" key="1">
    <citation type="submission" date="2020-08" db="EMBL/GenBank/DDBJ databases">
        <title>Genomic Encyclopedia of Type Strains, Phase IV (KMG-IV): sequencing the most valuable type-strain genomes for metagenomic binning, comparative biology and taxonomic classification.</title>
        <authorList>
            <person name="Goeker M."/>
        </authorList>
    </citation>
    <scope>NUCLEOTIDE SEQUENCE [LARGE SCALE GENOMIC DNA]</scope>
    <source>
        <strain evidence="3 4">YC6886</strain>
    </source>
</reference>
<dbReference type="Pfam" id="PF05116">
    <property type="entry name" value="S6PP"/>
    <property type="match status" value="1"/>
</dbReference>
<dbReference type="SFLD" id="SFLDG01140">
    <property type="entry name" value="C2.B:_Phosphomannomutase_and_P"/>
    <property type="match status" value="1"/>
</dbReference>
<comment type="caution">
    <text evidence="3">The sequence shown here is derived from an EMBL/GenBank/DDBJ whole genome shotgun (WGS) entry which is preliminary data.</text>
</comment>
<dbReference type="Gene3D" id="3.40.50.1000">
    <property type="entry name" value="HAD superfamily/HAD-like"/>
    <property type="match status" value="1"/>
</dbReference>
<dbReference type="GO" id="GO:0016791">
    <property type="term" value="F:phosphatase activity"/>
    <property type="evidence" value="ECO:0007669"/>
    <property type="project" value="UniProtKB-ARBA"/>
</dbReference>
<dbReference type="InterPro" id="IPR006379">
    <property type="entry name" value="HAD-SF_hydro_IIB"/>
</dbReference>
<dbReference type="SFLD" id="SFLDG01141">
    <property type="entry name" value="C2.B.1:_Sucrose_Phosphatase_Li"/>
    <property type="match status" value="1"/>
</dbReference>
<evidence type="ECO:0000259" key="2">
    <source>
        <dbReference type="Pfam" id="PF05116"/>
    </source>
</evidence>
<evidence type="ECO:0000313" key="3">
    <source>
        <dbReference type="EMBL" id="MBB5351838.1"/>
    </source>
</evidence>
<dbReference type="SFLD" id="SFLDS00003">
    <property type="entry name" value="Haloacid_Dehalogenase"/>
    <property type="match status" value="1"/>
</dbReference>
<dbReference type="InterPro" id="IPR051518">
    <property type="entry name" value="Sucrose_Phosphatase"/>
</dbReference>
<protein>
    <submittedName>
        <fullName evidence="3">Sucrose-6F-phosphate phosphohydrolase</fullName>
    </submittedName>
</protein>
<sequence length="252" mass="27483">MHEKKRVRMLCSDIDGTLLGVPEATRQLRAVWEEMNEDRPLLVFSTGRLLEDALKVAEEEGLPRPDFVIGGVGTMIYDVHRGEMLESFSRVLDEGWDRRRVDEVVAANSKIRTQPPEQQHAWKSSWFWDGASAEELADLRAALGAAGVKAQVVYSSGRDLDVLPLAANKGNSLRWLCGQVGMGTDEVVTSGDTGNDEFLLLEPGVRGIAVGNAAPELLEAVRGKSVFLARGHCAAGVLEGWEHYGVFNQAGA</sequence>
<dbReference type="RefSeq" id="WP_184018368.1">
    <property type="nucleotide sequence ID" value="NZ_JACHFD010000009.1"/>
</dbReference>
<dbReference type="Proteomes" id="UP000557717">
    <property type="component" value="Unassembled WGS sequence"/>
</dbReference>
<evidence type="ECO:0000256" key="1">
    <source>
        <dbReference type="ARBA" id="ARBA00022801"/>
    </source>
</evidence>
<dbReference type="PANTHER" id="PTHR46521">
    <property type="entry name" value="SUCROSE-PHOSPHATASE 2-RELATED"/>
    <property type="match status" value="1"/>
</dbReference>
<dbReference type="EMBL" id="JACHFD010000009">
    <property type="protein sequence ID" value="MBB5351838.1"/>
    <property type="molecule type" value="Genomic_DNA"/>
</dbReference>
<dbReference type="PANTHER" id="PTHR46521:SF4">
    <property type="entry name" value="SUCROSE-PHOSPHATASE 2-RELATED"/>
    <property type="match status" value="1"/>
</dbReference>
<dbReference type="AlphaFoldDB" id="A0A840VAX5"/>
<keyword evidence="1 3" id="KW-0378">Hydrolase</keyword>
<dbReference type="InterPro" id="IPR036412">
    <property type="entry name" value="HAD-like_sf"/>
</dbReference>